<dbReference type="Gene3D" id="3.40.50.720">
    <property type="entry name" value="NAD(P)-binding Rossmann-like Domain"/>
    <property type="match status" value="1"/>
</dbReference>
<name>A0ABN0G3Y8_9BURK</name>
<keyword evidence="3" id="KW-1185">Reference proteome</keyword>
<evidence type="ECO:0000256" key="1">
    <source>
        <dbReference type="SAM" id="MobiDB-lite"/>
    </source>
</evidence>
<reference evidence="3" key="1">
    <citation type="journal article" date="2012" name="J. Bacteriol.">
        <title>Revised Genome Sequence of Burkholderia thailandensis MSMB43 with Improved Annotation.</title>
        <authorList>
            <person name="Zhuo Y."/>
            <person name="Liu L."/>
            <person name="Wang Q."/>
            <person name="Liu X."/>
            <person name="Ren B."/>
            <person name="Liu M."/>
            <person name="Ni P."/>
            <person name="Cheng Y.Q."/>
            <person name="Zhang L."/>
        </authorList>
    </citation>
    <scope>NUCLEOTIDE SEQUENCE [LARGE SCALE GENOMIC DNA]</scope>
    <source>
        <strain evidence="3">MSMB43</strain>
    </source>
</reference>
<accession>A0ABN0G3Y8</accession>
<dbReference type="RefSeq" id="WP_006027520.1">
    <property type="nucleotide sequence ID" value="NZ_ABBM01000689.1"/>
</dbReference>
<dbReference type="Proteomes" id="UP000004682">
    <property type="component" value="Unassembled WGS sequence"/>
</dbReference>
<evidence type="ECO:0000313" key="3">
    <source>
        <dbReference type="Proteomes" id="UP000004682"/>
    </source>
</evidence>
<dbReference type="SUPFAM" id="SSF51735">
    <property type="entry name" value="NAD(P)-binding Rossmann-fold domains"/>
    <property type="match status" value="1"/>
</dbReference>
<organism evidence="2 3">
    <name type="scientific">Burkholderia humptydooensis MSMB43</name>
    <dbReference type="NCBI Taxonomy" id="441157"/>
    <lineage>
        <taxon>Bacteria</taxon>
        <taxon>Pseudomonadati</taxon>
        <taxon>Pseudomonadota</taxon>
        <taxon>Betaproteobacteria</taxon>
        <taxon>Burkholderiales</taxon>
        <taxon>Burkholderiaceae</taxon>
        <taxon>Burkholderia</taxon>
        <taxon>pseudomallei group</taxon>
    </lineage>
</organism>
<protein>
    <submittedName>
        <fullName evidence="2">Oxidoreductase</fullName>
    </submittedName>
</protein>
<feature type="region of interest" description="Disordered" evidence="1">
    <location>
        <begin position="157"/>
        <end position="199"/>
    </location>
</feature>
<gene>
    <name evidence="2" type="ORF">A33K_16595</name>
</gene>
<sequence>MRESKTADALFAVQLDAFGARDGVHAFSLHPGKIATPLQRHLTRDEMMAFGWGDEPGVLLDPTFKTPAQGAATQVWGPRRRRVSAGSADSIAKTATWRAWRPDSTLSTCDGEAAARSRRSAHFMIEPVQQERRRFLAPSLDAIGDRCLSTQTARAIVGSREPPSGHDRIASASGQSGTAQTCKGSSSSKSMAALADPLR</sequence>
<dbReference type="EMBL" id="JH692064">
    <property type="protein sequence ID" value="EIP86992.1"/>
    <property type="molecule type" value="Genomic_DNA"/>
</dbReference>
<dbReference type="InterPro" id="IPR036291">
    <property type="entry name" value="NAD(P)-bd_dom_sf"/>
</dbReference>
<proteinExistence type="predicted"/>
<feature type="compositionally biased region" description="Polar residues" evidence="1">
    <location>
        <begin position="172"/>
        <end position="190"/>
    </location>
</feature>
<evidence type="ECO:0000313" key="2">
    <source>
        <dbReference type="EMBL" id="EIP86992.1"/>
    </source>
</evidence>